<dbReference type="OrthoDB" id="3251775at2759"/>
<reference evidence="2 3" key="1">
    <citation type="submission" date="2014-04" db="EMBL/GenBank/DDBJ databases">
        <authorList>
            <consortium name="DOE Joint Genome Institute"/>
            <person name="Kuo A."/>
            <person name="Girlanda M."/>
            <person name="Perotto S."/>
            <person name="Kohler A."/>
            <person name="Nagy L.G."/>
            <person name="Floudas D."/>
            <person name="Copeland A."/>
            <person name="Barry K.W."/>
            <person name="Cichocki N."/>
            <person name="Veneault-Fourrey C."/>
            <person name="LaButti K."/>
            <person name="Lindquist E.A."/>
            <person name="Lipzen A."/>
            <person name="Lundell T."/>
            <person name="Morin E."/>
            <person name="Murat C."/>
            <person name="Sun H."/>
            <person name="Tunlid A."/>
            <person name="Henrissat B."/>
            <person name="Grigoriev I.V."/>
            <person name="Hibbett D.S."/>
            <person name="Martin F."/>
            <person name="Nordberg H.P."/>
            <person name="Cantor M.N."/>
            <person name="Hua S.X."/>
        </authorList>
    </citation>
    <scope>NUCLEOTIDE SEQUENCE [LARGE SCALE GENOMIC DNA]</scope>
    <source>
        <strain evidence="2 3">MUT 4182</strain>
    </source>
</reference>
<evidence type="ECO:0000256" key="1">
    <source>
        <dbReference type="SAM" id="Phobius"/>
    </source>
</evidence>
<organism evidence="2 3">
    <name type="scientific">Tulasnella calospora MUT 4182</name>
    <dbReference type="NCBI Taxonomy" id="1051891"/>
    <lineage>
        <taxon>Eukaryota</taxon>
        <taxon>Fungi</taxon>
        <taxon>Dikarya</taxon>
        <taxon>Basidiomycota</taxon>
        <taxon>Agaricomycotina</taxon>
        <taxon>Agaricomycetes</taxon>
        <taxon>Cantharellales</taxon>
        <taxon>Tulasnellaceae</taxon>
        <taxon>Tulasnella</taxon>
    </lineage>
</organism>
<reference evidence="3" key="2">
    <citation type="submission" date="2015-01" db="EMBL/GenBank/DDBJ databases">
        <title>Evolutionary Origins and Diversification of the Mycorrhizal Mutualists.</title>
        <authorList>
            <consortium name="DOE Joint Genome Institute"/>
            <consortium name="Mycorrhizal Genomics Consortium"/>
            <person name="Kohler A."/>
            <person name="Kuo A."/>
            <person name="Nagy L.G."/>
            <person name="Floudas D."/>
            <person name="Copeland A."/>
            <person name="Barry K.W."/>
            <person name="Cichocki N."/>
            <person name="Veneault-Fourrey C."/>
            <person name="LaButti K."/>
            <person name="Lindquist E.A."/>
            <person name="Lipzen A."/>
            <person name="Lundell T."/>
            <person name="Morin E."/>
            <person name="Murat C."/>
            <person name="Riley R."/>
            <person name="Ohm R."/>
            <person name="Sun H."/>
            <person name="Tunlid A."/>
            <person name="Henrissat B."/>
            <person name="Grigoriev I.V."/>
            <person name="Hibbett D.S."/>
            <person name="Martin F."/>
        </authorList>
    </citation>
    <scope>NUCLEOTIDE SEQUENCE [LARGE SCALE GENOMIC DNA]</scope>
    <source>
        <strain evidence="3">MUT 4182</strain>
    </source>
</reference>
<proteinExistence type="predicted"/>
<accession>A0A0C3KXK9</accession>
<dbReference type="EMBL" id="KN823029">
    <property type="protein sequence ID" value="KIO26148.1"/>
    <property type="molecule type" value="Genomic_DNA"/>
</dbReference>
<gene>
    <name evidence="2" type="ORF">M407DRAFT_24579</name>
</gene>
<sequence>MFTLTIIKVIQDRKSDHFNNPLMKSLYSGQIIYNVVIIGTGSFLLCSTWGQLTKFTWKLAVRVFNLVVFTTLPPSYLFLGLYFLWAMITVFVTRMMLHLRRAASSDTQRGQTTSFGETAFSTLVWARHTSAVNSSRTAFSPNIHPADGRINIDWSNEDGERGERIELRSSRAEGIPTNDNG</sequence>
<feature type="transmembrane region" description="Helical" evidence="1">
    <location>
        <begin position="72"/>
        <end position="92"/>
    </location>
</feature>
<keyword evidence="1" id="KW-1133">Transmembrane helix</keyword>
<evidence type="ECO:0000313" key="3">
    <source>
        <dbReference type="Proteomes" id="UP000054248"/>
    </source>
</evidence>
<keyword evidence="1" id="KW-0812">Transmembrane</keyword>
<dbReference type="AlphaFoldDB" id="A0A0C3KXK9"/>
<name>A0A0C3KXK9_9AGAM</name>
<keyword evidence="3" id="KW-1185">Reference proteome</keyword>
<feature type="transmembrane region" description="Helical" evidence="1">
    <location>
        <begin position="31"/>
        <end position="52"/>
    </location>
</feature>
<evidence type="ECO:0000313" key="2">
    <source>
        <dbReference type="EMBL" id="KIO26148.1"/>
    </source>
</evidence>
<dbReference type="HOGENOM" id="CLU_131114_0_0_1"/>
<dbReference type="Proteomes" id="UP000054248">
    <property type="component" value="Unassembled WGS sequence"/>
</dbReference>
<protein>
    <submittedName>
        <fullName evidence="2">Uncharacterized protein</fullName>
    </submittedName>
</protein>
<keyword evidence="1" id="KW-0472">Membrane</keyword>